<reference evidence="1 2" key="1">
    <citation type="submission" date="2021-06" db="EMBL/GenBank/DDBJ databases">
        <authorList>
            <person name="Palmer J.M."/>
        </authorList>
    </citation>
    <scope>NUCLEOTIDE SEQUENCE [LARGE SCALE GENOMIC DNA]</scope>
    <source>
        <strain evidence="1 2">CL_MEX2019</strain>
        <tissue evidence="1">Muscle</tissue>
    </source>
</reference>
<proteinExistence type="predicted"/>
<comment type="caution">
    <text evidence="1">The sequence shown here is derived from an EMBL/GenBank/DDBJ whole genome shotgun (WGS) entry which is preliminary data.</text>
</comment>
<dbReference type="Proteomes" id="UP001352852">
    <property type="component" value="Unassembled WGS sequence"/>
</dbReference>
<keyword evidence="2" id="KW-1185">Reference proteome</keyword>
<gene>
    <name evidence="1" type="ORF">CHARACLAT_009640</name>
</gene>
<accession>A0ABU7CP82</accession>
<dbReference type="EMBL" id="JAHUTJ010000591">
    <property type="protein sequence ID" value="MED6263926.1"/>
    <property type="molecule type" value="Genomic_DNA"/>
</dbReference>
<organism evidence="1 2">
    <name type="scientific">Characodon lateralis</name>
    <dbReference type="NCBI Taxonomy" id="208331"/>
    <lineage>
        <taxon>Eukaryota</taxon>
        <taxon>Metazoa</taxon>
        <taxon>Chordata</taxon>
        <taxon>Craniata</taxon>
        <taxon>Vertebrata</taxon>
        <taxon>Euteleostomi</taxon>
        <taxon>Actinopterygii</taxon>
        <taxon>Neopterygii</taxon>
        <taxon>Teleostei</taxon>
        <taxon>Neoteleostei</taxon>
        <taxon>Acanthomorphata</taxon>
        <taxon>Ovalentaria</taxon>
        <taxon>Atherinomorphae</taxon>
        <taxon>Cyprinodontiformes</taxon>
        <taxon>Goodeidae</taxon>
        <taxon>Characodon</taxon>
    </lineage>
</organism>
<name>A0ABU7CP82_9TELE</name>
<protein>
    <submittedName>
        <fullName evidence="1">Uncharacterized protein</fullName>
    </submittedName>
</protein>
<sequence length="120" mass="14105">MAICTFDLFLLERLFLSRNRFTVYNNRHSDNTLSTYMVMHLRFRCFAAPEPGRLTWVLQQNNEPKNSKSTSECPDLHLIEMLLRDFKQAVPAGKPSNVSELQQFSEAERVQICLRLWQLL</sequence>
<evidence type="ECO:0000313" key="2">
    <source>
        <dbReference type="Proteomes" id="UP001352852"/>
    </source>
</evidence>
<evidence type="ECO:0000313" key="1">
    <source>
        <dbReference type="EMBL" id="MED6263926.1"/>
    </source>
</evidence>